<evidence type="ECO:0000313" key="8">
    <source>
        <dbReference type="Proteomes" id="UP000317648"/>
    </source>
</evidence>
<dbReference type="RefSeq" id="WP_197442994.1">
    <property type="nucleotide sequence ID" value="NZ_CP036433.1"/>
</dbReference>
<dbReference type="GO" id="GO:0048027">
    <property type="term" value="F:mRNA 5'-UTR binding"/>
    <property type="evidence" value="ECO:0007669"/>
    <property type="project" value="UniProtKB-UniRule"/>
</dbReference>
<dbReference type="KEGG" id="lcre:Pla8534_08850"/>
<evidence type="ECO:0000256" key="2">
    <source>
        <dbReference type="ARBA" id="ARBA00023012"/>
    </source>
</evidence>
<dbReference type="EMBL" id="CP036433">
    <property type="protein sequence ID" value="QDU93106.1"/>
    <property type="molecule type" value="Genomic_DNA"/>
</dbReference>
<proteinExistence type="inferred from homology"/>
<keyword evidence="3" id="KW-1005">Bacterial flagellum biogenesis</keyword>
<dbReference type="PANTHER" id="PTHR44591">
    <property type="entry name" value="STRESS RESPONSE REGULATOR PROTEIN 1"/>
    <property type="match status" value="1"/>
</dbReference>
<feature type="region of interest" description="Disordered" evidence="5">
    <location>
        <begin position="116"/>
        <end position="135"/>
    </location>
</feature>
<keyword evidence="1 4" id="KW-0597">Phosphoprotein</keyword>
<keyword evidence="2" id="KW-0902">Two-component regulatory system</keyword>
<dbReference type="GO" id="GO:1902208">
    <property type="term" value="P:regulation of bacterial-type flagellum assembly"/>
    <property type="evidence" value="ECO:0007669"/>
    <property type="project" value="UniProtKB-UniRule"/>
</dbReference>
<dbReference type="GO" id="GO:0006402">
    <property type="term" value="P:mRNA catabolic process"/>
    <property type="evidence" value="ECO:0007669"/>
    <property type="project" value="InterPro"/>
</dbReference>
<dbReference type="Pfam" id="PF02599">
    <property type="entry name" value="CsrA"/>
    <property type="match status" value="1"/>
</dbReference>
<dbReference type="GO" id="GO:0045947">
    <property type="term" value="P:negative regulation of translational initiation"/>
    <property type="evidence" value="ECO:0007669"/>
    <property type="project" value="UniProtKB-UniRule"/>
</dbReference>
<dbReference type="Proteomes" id="UP000317648">
    <property type="component" value="Chromosome"/>
</dbReference>
<dbReference type="GO" id="GO:0005737">
    <property type="term" value="C:cytoplasm"/>
    <property type="evidence" value="ECO:0007669"/>
    <property type="project" value="UniProtKB-SubCell"/>
</dbReference>
<dbReference type="SUPFAM" id="SSF52172">
    <property type="entry name" value="CheY-like"/>
    <property type="match status" value="1"/>
</dbReference>
<protein>
    <recommendedName>
        <fullName evidence="3">Translational regulator CsrA</fullName>
    </recommendedName>
</protein>
<name>A0A518DMP2_9BACT</name>
<comment type="function">
    <text evidence="3">A translational regulator that binds mRNA to regulate translation initiation and/or mRNA stability. Usually binds in the 5'-UTR at or near the Shine-Dalgarno sequence preventing ribosome-binding, thus repressing translation. Its main target seems to be the major flagellin gene, while its function is anatagonized by FliW.</text>
</comment>
<organism evidence="7 8">
    <name type="scientific">Lignipirellula cremea</name>
    <dbReference type="NCBI Taxonomy" id="2528010"/>
    <lineage>
        <taxon>Bacteria</taxon>
        <taxon>Pseudomonadati</taxon>
        <taxon>Planctomycetota</taxon>
        <taxon>Planctomycetia</taxon>
        <taxon>Pirellulales</taxon>
        <taxon>Pirellulaceae</taxon>
        <taxon>Lignipirellula</taxon>
    </lineage>
</organism>
<dbReference type="InterPro" id="IPR011006">
    <property type="entry name" value="CheY-like_superfamily"/>
</dbReference>
<comment type="similarity">
    <text evidence="3">Belongs to the CsrA/RsmA family.</text>
</comment>
<evidence type="ECO:0000256" key="1">
    <source>
        <dbReference type="ARBA" id="ARBA00022553"/>
    </source>
</evidence>
<reference evidence="7 8" key="1">
    <citation type="submission" date="2019-02" db="EMBL/GenBank/DDBJ databases">
        <title>Deep-cultivation of Planctomycetes and their phenomic and genomic characterization uncovers novel biology.</title>
        <authorList>
            <person name="Wiegand S."/>
            <person name="Jogler M."/>
            <person name="Boedeker C."/>
            <person name="Pinto D."/>
            <person name="Vollmers J."/>
            <person name="Rivas-Marin E."/>
            <person name="Kohn T."/>
            <person name="Peeters S.H."/>
            <person name="Heuer A."/>
            <person name="Rast P."/>
            <person name="Oberbeckmann S."/>
            <person name="Bunk B."/>
            <person name="Jeske O."/>
            <person name="Meyerdierks A."/>
            <person name="Storesund J.E."/>
            <person name="Kallscheuer N."/>
            <person name="Luecker S."/>
            <person name="Lage O.M."/>
            <person name="Pohl T."/>
            <person name="Merkel B.J."/>
            <person name="Hornburger P."/>
            <person name="Mueller R.-W."/>
            <person name="Bruemmer F."/>
            <person name="Labrenz M."/>
            <person name="Spormann A.M."/>
            <person name="Op den Camp H."/>
            <person name="Overmann J."/>
            <person name="Amann R."/>
            <person name="Jetten M.S.M."/>
            <person name="Mascher T."/>
            <person name="Medema M.H."/>
            <person name="Devos D.P."/>
            <person name="Kaster A.-K."/>
            <person name="Ovreas L."/>
            <person name="Rohde M."/>
            <person name="Galperin M.Y."/>
            <person name="Jogler C."/>
        </authorList>
    </citation>
    <scope>NUCLEOTIDE SEQUENCE [LARGE SCALE GENOMIC DNA]</scope>
    <source>
        <strain evidence="7 8">Pla85_3_4</strain>
    </source>
</reference>
<accession>A0A518DMP2</accession>
<keyword evidence="3" id="KW-0810">Translation regulation</keyword>
<keyword evidence="3" id="KW-0963">Cytoplasm</keyword>
<feature type="compositionally biased region" description="Low complexity" evidence="5">
    <location>
        <begin position="125"/>
        <end position="135"/>
    </location>
</feature>
<dbReference type="InterPro" id="IPR003751">
    <property type="entry name" value="CsrA"/>
</dbReference>
<dbReference type="SUPFAM" id="SSF117130">
    <property type="entry name" value="CsrA-like"/>
    <property type="match status" value="1"/>
</dbReference>
<comment type="subunit">
    <text evidence="3">Homodimer; the beta-strands of each monomer intercalate to form a hydrophobic core, while the alpha-helices form wings that extend away from the core.</text>
</comment>
<dbReference type="PROSITE" id="PS50110">
    <property type="entry name" value="RESPONSE_REGULATORY"/>
    <property type="match status" value="1"/>
</dbReference>
<dbReference type="InterPro" id="IPR001789">
    <property type="entry name" value="Sig_transdc_resp-reg_receiver"/>
</dbReference>
<evidence type="ECO:0000259" key="6">
    <source>
        <dbReference type="PROSITE" id="PS50110"/>
    </source>
</evidence>
<dbReference type="InterPro" id="IPR036107">
    <property type="entry name" value="CsrA_sf"/>
</dbReference>
<comment type="subcellular location">
    <subcellularLocation>
        <location evidence="3">Cytoplasm</location>
    </subcellularLocation>
</comment>
<evidence type="ECO:0000313" key="7">
    <source>
        <dbReference type="EMBL" id="QDU93106.1"/>
    </source>
</evidence>
<dbReference type="GO" id="GO:0000160">
    <property type="term" value="P:phosphorelay signal transduction system"/>
    <property type="evidence" value="ECO:0007669"/>
    <property type="project" value="UniProtKB-KW"/>
</dbReference>
<dbReference type="GO" id="GO:0044781">
    <property type="term" value="P:bacterial-type flagellum organization"/>
    <property type="evidence" value="ECO:0007669"/>
    <property type="project" value="UniProtKB-KW"/>
</dbReference>
<evidence type="ECO:0000256" key="3">
    <source>
        <dbReference type="HAMAP-Rule" id="MF_00167"/>
    </source>
</evidence>
<dbReference type="HAMAP" id="MF_00167">
    <property type="entry name" value="CsrA"/>
    <property type="match status" value="1"/>
</dbReference>
<evidence type="ECO:0000256" key="5">
    <source>
        <dbReference type="SAM" id="MobiDB-lite"/>
    </source>
</evidence>
<dbReference type="AlphaFoldDB" id="A0A518DMP2"/>
<keyword evidence="3" id="KW-0678">Repressor</keyword>
<keyword evidence="8" id="KW-1185">Reference proteome</keyword>
<dbReference type="InterPro" id="IPR050595">
    <property type="entry name" value="Bact_response_regulator"/>
</dbReference>
<feature type="domain" description="Response regulatory" evidence="6">
    <location>
        <begin position="139"/>
        <end position="256"/>
    </location>
</feature>
<evidence type="ECO:0000256" key="4">
    <source>
        <dbReference type="PROSITE-ProRule" id="PRU00169"/>
    </source>
</evidence>
<dbReference type="Pfam" id="PF00072">
    <property type="entry name" value="Response_reg"/>
    <property type="match status" value="1"/>
</dbReference>
<dbReference type="SMART" id="SM00448">
    <property type="entry name" value="REC"/>
    <property type="match status" value="1"/>
</dbReference>
<dbReference type="CDD" id="cd00156">
    <property type="entry name" value="REC"/>
    <property type="match status" value="1"/>
</dbReference>
<sequence>MLVLTRRENEKILFPSLGISVEILKARGSGVRLGISAPENVPIRRAELAGLKSLEFACDEESAVERLRQLTTAIQERLNAASFGLNQLHQRVEEGDLENTQAAIMEIYHELKALEREGKGDTDSGSRSSSSVSDTTVRRALVVEDDVNSSQLLAGYLRMHGFEVTTAPDGQDALDYLSMHSAPDVVLLDMFMPRCDGPTFVSRLRSDPEMAGIRIYGMSGAEPDSIGMEVGPRGVDRWFSKPLNPEMLIDEVRRSLDPHHAA</sequence>
<dbReference type="Gene3D" id="3.40.50.2300">
    <property type="match status" value="1"/>
</dbReference>
<gene>
    <name evidence="7" type="primary">walR</name>
    <name evidence="3" type="synonym">csrA</name>
    <name evidence="7" type="ORF">Pla8534_08850</name>
</gene>
<feature type="modified residue" description="4-aspartylphosphate" evidence="4">
    <location>
        <position position="189"/>
    </location>
</feature>
<dbReference type="GO" id="GO:0006109">
    <property type="term" value="P:regulation of carbohydrate metabolic process"/>
    <property type="evidence" value="ECO:0007669"/>
    <property type="project" value="InterPro"/>
</dbReference>
<keyword evidence="3" id="KW-0694">RNA-binding</keyword>
<dbReference type="Gene3D" id="2.60.40.4380">
    <property type="entry name" value="Translational regulator CsrA"/>
    <property type="match status" value="1"/>
</dbReference>
<dbReference type="PANTHER" id="PTHR44591:SF14">
    <property type="entry name" value="PROTEIN PILG"/>
    <property type="match status" value="1"/>
</dbReference>